<evidence type="ECO:0000313" key="12">
    <source>
        <dbReference type="EMBL" id="AEF82630.1"/>
    </source>
</evidence>
<dbReference type="SUPFAM" id="SSF51445">
    <property type="entry name" value="(Trans)glycosidases"/>
    <property type="match status" value="1"/>
</dbReference>
<dbReference type="EMBL" id="CP001841">
    <property type="protein sequence ID" value="AEF82630.1"/>
    <property type="molecule type" value="Genomic_DNA"/>
</dbReference>
<evidence type="ECO:0000256" key="8">
    <source>
        <dbReference type="ARBA" id="ARBA00022679"/>
    </source>
</evidence>
<dbReference type="InParanoid" id="F5YFR0"/>
<keyword evidence="9" id="KW-0119">Carbohydrate metabolism</keyword>
<dbReference type="OrthoDB" id="9811841at2"/>
<evidence type="ECO:0000256" key="11">
    <source>
        <dbReference type="ARBA" id="ARBA00031501"/>
    </source>
</evidence>
<reference evidence="13" key="1">
    <citation type="submission" date="2009-12" db="EMBL/GenBank/DDBJ databases">
        <title>Complete sequence of Treponema azotonutricium strain ZAS-9.</title>
        <authorList>
            <person name="Tetu S.G."/>
            <person name="Matson E."/>
            <person name="Ren Q."/>
            <person name="Seshadri R."/>
            <person name="Elbourne L."/>
            <person name="Hassan K.A."/>
            <person name="Durkin A."/>
            <person name="Radune D."/>
            <person name="Mohamoud Y."/>
            <person name="Shay R."/>
            <person name="Jin S."/>
            <person name="Zhang X."/>
            <person name="Lucey K."/>
            <person name="Ballor N.R."/>
            <person name="Ottesen E."/>
            <person name="Rosenthal R."/>
            <person name="Allen A."/>
            <person name="Leadbetter J.R."/>
            <person name="Paulsen I.T."/>
        </authorList>
    </citation>
    <scope>NUCLEOTIDE SEQUENCE [LARGE SCALE GENOMIC DNA]</scope>
    <source>
        <strain evidence="13">ATCC BAA-888 / DSM 13862 / ZAS-9</strain>
    </source>
</reference>
<proteinExistence type="inferred from homology"/>
<keyword evidence="8 12" id="KW-0808">Transferase</keyword>
<dbReference type="Gene3D" id="3.20.20.80">
    <property type="entry name" value="Glycosidases"/>
    <property type="match status" value="2"/>
</dbReference>
<comment type="catalytic activity">
    <reaction evidence="1">
        <text>Transfers a segment of a (1-&gt;4)-alpha-D-glucan to a new position in an acceptor, which may be glucose or a (1-&gt;4)-alpha-D-glucan.</text>
        <dbReference type="EC" id="2.4.1.25"/>
    </reaction>
</comment>
<evidence type="ECO:0000313" key="13">
    <source>
        <dbReference type="Proteomes" id="UP000009222"/>
    </source>
</evidence>
<sequence>MAEKQDTNRRLIGTVIPVGALRGEKSIGVGEFPDLVEFGSLCARMGIGLIQLLPVNDTGYQSSPYSALTAFALHPIYLRLGDLPEATSFAAKIKALGEKYNNETRYPYEAILRDKMALLREVYAASEKDIAAKAKTGSPLSNWIEANSWVKAYAVFRRLKEANGEKSWKEWKTHQKISAPEIEALWKDAKLKGEHLFWAWIQEGLDKQFRLAAAALSKLGIILEGDLPILMNEDSCDVWAHPEIFYQNLSAGAPPDMYSPDGQNWGFPTYDWQAQAKDGYTWWKKRLQAAEKYYQAYRIDHVLGFFRIWASSRDDNSAALGRYVPYKPITAKELSDLGFDESRIRWISQPHIPTGEVWNALKAGWGQEFRDADIAAAAEHAFSAALDRIGSEELWLFKKDIKGEKDIWALDIHQAAKAYLAKAWGNRLFLEYEKGKFFPVWFMRQNRAYPTLNGDEKGRLEAFLEKKRVESEKVWEAEGQKLLSTLTESSSMLPCAEDLGAVPDCVPRTLAKLKILGLRVVRWHRQWDREGQPYVPFEDYPELSVCTPAVHDSSTLREWWDKEADQNQFAGFIGFPSLPKVYNPGTAKIMLHKIAASASRFRVFQIQDLLHLSNKWYAQDAGSERINVPGTTNEFNWTYRLPASIKAISMDEDLIKAVSELADAKPVVKKGARKA</sequence>
<evidence type="ECO:0000256" key="10">
    <source>
        <dbReference type="ARBA" id="ARBA00031423"/>
    </source>
</evidence>
<evidence type="ECO:0000256" key="7">
    <source>
        <dbReference type="ARBA" id="ARBA00022676"/>
    </source>
</evidence>
<dbReference type="PANTHER" id="PTHR32518">
    <property type="match status" value="1"/>
</dbReference>
<evidence type="ECO:0000256" key="3">
    <source>
        <dbReference type="ARBA" id="ARBA00005684"/>
    </source>
</evidence>
<name>F5YFR0_LEAAZ</name>
<protein>
    <recommendedName>
        <fullName evidence="5">4-alpha-glucanotransferase</fullName>
        <ecNumber evidence="4">2.4.1.25</ecNumber>
    </recommendedName>
    <alternativeName>
        <fullName evidence="10">Amylomaltase</fullName>
    </alternativeName>
    <alternativeName>
        <fullName evidence="11">Disproportionating enzyme</fullName>
    </alternativeName>
</protein>
<dbReference type="eggNOG" id="COG1640">
    <property type="taxonomic scope" value="Bacteria"/>
</dbReference>
<evidence type="ECO:0000256" key="6">
    <source>
        <dbReference type="ARBA" id="ARBA00022490"/>
    </source>
</evidence>
<dbReference type="PANTHER" id="PTHR32518:SF3">
    <property type="entry name" value="4-ALPHA-GLUCANOTRANSFERASE"/>
    <property type="match status" value="1"/>
</dbReference>
<dbReference type="HOGENOM" id="CLU_014132_2_1_12"/>
<gene>
    <name evidence="12" type="ordered locus">TREAZ_2460</name>
</gene>
<reference evidence="12 13" key="2">
    <citation type="journal article" date="2011" name="ISME J.">
        <title>RNA-seq reveals cooperative metabolic interactions between two termite-gut spirochete species in co-culture.</title>
        <authorList>
            <person name="Rosenthal A.Z."/>
            <person name="Matson E.G."/>
            <person name="Eldar A."/>
            <person name="Leadbetter J.R."/>
        </authorList>
    </citation>
    <scope>NUCLEOTIDE SEQUENCE [LARGE SCALE GENOMIC DNA]</scope>
    <source>
        <strain evidence="13">ATCC BAA-888 / DSM 13862 / ZAS-9</strain>
    </source>
</reference>
<dbReference type="STRING" id="545695.TREAZ_2460"/>
<dbReference type="Proteomes" id="UP000009222">
    <property type="component" value="Chromosome"/>
</dbReference>
<evidence type="ECO:0000256" key="2">
    <source>
        <dbReference type="ARBA" id="ARBA00004496"/>
    </source>
</evidence>
<evidence type="ECO:0000256" key="1">
    <source>
        <dbReference type="ARBA" id="ARBA00000439"/>
    </source>
</evidence>
<evidence type="ECO:0000256" key="4">
    <source>
        <dbReference type="ARBA" id="ARBA00012560"/>
    </source>
</evidence>
<accession>F5YFR0</accession>
<dbReference type="AlphaFoldDB" id="F5YFR0"/>
<dbReference type="Pfam" id="PF02446">
    <property type="entry name" value="Glyco_hydro_77"/>
    <property type="match status" value="1"/>
</dbReference>
<comment type="similarity">
    <text evidence="3">Belongs to the disproportionating enzyme family.</text>
</comment>
<dbReference type="InterPro" id="IPR003385">
    <property type="entry name" value="Glyco_hydro_77"/>
</dbReference>
<organism evidence="12 13">
    <name type="scientific">Leadbettera azotonutricia (strain ATCC BAA-888 / DSM 13862 / ZAS-9)</name>
    <name type="common">Treponema azotonutricium</name>
    <dbReference type="NCBI Taxonomy" id="545695"/>
    <lineage>
        <taxon>Bacteria</taxon>
        <taxon>Pseudomonadati</taxon>
        <taxon>Spirochaetota</taxon>
        <taxon>Spirochaetia</taxon>
        <taxon>Spirochaetales</taxon>
        <taxon>Breznakiellaceae</taxon>
        <taxon>Leadbettera</taxon>
    </lineage>
</organism>
<dbReference type="KEGG" id="taz:TREAZ_2460"/>
<keyword evidence="7 12" id="KW-0328">Glycosyltransferase</keyword>
<evidence type="ECO:0000256" key="9">
    <source>
        <dbReference type="ARBA" id="ARBA00023277"/>
    </source>
</evidence>
<dbReference type="RefSeq" id="WP_015713062.1">
    <property type="nucleotide sequence ID" value="NC_015577.1"/>
</dbReference>
<keyword evidence="13" id="KW-1185">Reference proteome</keyword>
<comment type="subcellular location">
    <subcellularLocation>
        <location evidence="2">Cytoplasm</location>
    </subcellularLocation>
</comment>
<dbReference type="EC" id="2.4.1.25" evidence="4"/>
<dbReference type="GO" id="GO:0005737">
    <property type="term" value="C:cytoplasm"/>
    <property type="evidence" value="ECO:0007669"/>
    <property type="project" value="UniProtKB-SubCell"/>
</dbReference>
<dbReference type="GO" id="GO:0005975">
    <property type="term" value="P:carbohydrate metabolic process"/>
    <property type="evidence" value="ECO:0007669"/>
    <property type="project" value="InterPro"/>
</dbReference>
<dbReference type="InterPro" id="IPR017853">
    <property type="entry name" value="GH"/>
</dbReference>
<keyword evidence="6" id="KW-0963">Cytoplasm</keyword>
<dbReference type="GO" id="GO:0004134">
    <property type="term" value="F:4-alpha-glucanotransferase activity"/>
    <property type="evidence" value="ECO:0007669"/>
    <property type="project" value="UniProtKB-EC"/>
</dbReference>
<evidence type="ECO:0000256" key="5">
    <source>
        <dbReference type="ARBA" id="ARBA00020295"/>
    </source>
</evidence>